<evidence type="ECO:0000256" key="1">
    <source>
        <dbReference type="ARBA" id="ARBA00022679"/>
    </source>
</evidence>
<keyword evidence="1 3" id="KW-0808">Transferase</keyword>
<accession>A0A0G4Q0V5</accession>
<evidence type="ECO:0000313" key="3">
    <source>
        <dbReference type="EMBL" id="CRL59284.1"/>
    </source>
</evidence>
<dbReference type="RefSeq" id="WP_072062752.1">
    <property type="nucleotide sequence ID" value="NZ_CVRY01000001.1"/>
</dbReference>
<reference evidence="4" key="1">
    <citation type="submission" date="2015-06" db="EMBL/GenBank/DDBJ databases">
        <authorList>
            <person name="Urmite Genomes"/>
        </authorList>
    </citation>
    <scope>NUCLEOTIDE SEQUENCE [LARGE SCALE GENOMIC DNA]</scope>
    <source>
        <strain evidence="4">CSUR P1867</strain>
    </source>
</reference>
<dbReference type="GO" id="GO:0016746">
    <property type="term" value="F:acyltransferase activity"/>
    <property type="evidence" value="ECO:0007669"/>
    <property type="project" value="UniProtKB-KW"/>
</dbReference>
<keyword evidence="2" id="KW-0012">Acyltransferase</keyword>
<dbReference type="Proteomes" id="UP000183920">
    <property type="component" value="Unassembled WGS sequence"/>
</dbReference>
<dbReference type="CDD" id="cd03354">
    <property type="entry name" value="LbH_SAT"/>
    <property type="match status" value="1"/>
</dbReference>
<name>A0A0G4Q0V5_9GAMM</name>
<dbReference type="InterPro" id="IPR045304">
    <property type="entry name" value="LbH_SAT"/>
</dbReference>
<protein>
    <submittedName>
        <fullName evidence="3">Serine acetyltransferase</fullName>
    </submittedName>
</protein>
<organism evidence="3 4">
    <name type="scientific">Proteus penneri</name>
    <dbReference type="NCBI Taxonomy" id="102862"/>
    <lineage>
        <taxon>Bacteria</taxon>
        <taxon>Pseudomonadati</taxon>
        <taxon>Pseudomonadota</taxon>
        <taxon>Gammaproteobacteria</taxon>
        <taxon>Enterobacterales</taxon>
        <taxon>Morganellaceae</taxon>
        <taxon>Proteus</taxon>
    </lineage>
</organism>
<dbReference type="AlphaFoldDB" id="A0A0G4Q0V5"/>
<proteinExistence type="predicted"/>
<dbReference type="Gene3D" id="2.160.10.10">
    <property type="entry name" value="Hexapeptide repeat proteins"/>
    <property type="match status" value="1"/>
</dbReference>
<dbReference type="SUPFAM" id="SSF51161">
    <property type="entry name" value="Trimeric LpxA-like enzymes"/>
    <property type="match status" value="1"/>
</dbReference>
<sequence length="189" mass="21889">MDNYGTLEHLKHCLIKEVIDSTNKPFSWFRVIRRVWLYPERRFNFWWRLSNYFYYNNKHNLANFIHRKIRFKYGCDISPCAKIEKGLTIGHYVGVVITGRAIIGENFNIRQNTTIGIKSVGNDGHIYIGNNVTVGANSCIIGNELHIGDNVMIGAMSFIDKDIPPDRVVFTPKEKNTIIESHIKNNFII</sequence>
<evidence type="ECO:0000256" key="2">
    <source>
        <dbReference type="ARBA" id="ARBA00023315"/>
    </source>
</evidence>
<evidence type="ECO:0000313" key="4">
    <source>
        <dbReference type="Proteomes" id="UP000183920"/>
    </source>
</evidence>
<dbReference type="InterPro" id="IPR011004">
    <property type="entry name" value="Trimer_LpxA-like_sf"/>
</dbReference>
<dbReference type="PANTHER" id="PTHR42811">
    <property type="entry name" value="SERINE ACETYLTRANSFERASE"/>
    <property type="match status" value="1"/>
</dbReference>
<dbReference type="EMBL" id="CVRY01000001">
    <property type="protein sequence ID" value="CRL59284.1"/>
    <property type="molecule type" value="Genomic_DNA"/>
</dbReference>
<gene>
    <name evidence="3" type="primary">cysE_1</name>
    <name evidence="3" type="ORF">BN1804_00358</name>
</gene>